<evidence type="ECO:0000313" key="3">
    <source>
        <dbReference type="Proteomes" id="UP001208690"/>
    </source>
</evidence>
<name>A0ABT3BJU8_9RHOB</name>
<protein>
    <submittedName>
        <fullName evidence="2">Endonuclease</fullName>
    </submittedName>
</protein>
<proteinExistence type="predicted"/>
<dbReference type="Pfam" id="PF03372">
    <property type="entry name" value="Exo_endo_phos"/>
    <property type="match status" value="1"/>
</dbReference>
<dbReference type="InterPro" id="IPR036691">
    <property type="entry name" value="Endo/exonu/phosph_ase_sf"/>
</dbReference>
<keyword evidence="3" id="KW-1185">Reference proteome</keyword>
<dbReference type="EMBL" id="JALIEB010000021">
    <property type="protein sequence ID" value="MCV3273837.1"/>
    <property type="molecule type" value="Genomic_DNA"/>
</dbReference>
<dbReference type="InterPro" id="IPR005135">
    <property type="entry name" value="Endo/exonuclease/phosphatase"/>
</dbReference>
<dbReference type="Gene3D" id="3.60.10.10">
    <property type="entry name" value="Endonuclease/exonuclease/phosphatase"/>
    <property type="match status" value="1"/>
</dbReference>
<dbReference type="Proteomes" id="UP001208690">
    <property type="component" value="Unassembled WGS sequence"/>
</dbReference>
<comment type="caution">
    <text evidence="2">The sequence shown here is derived from an EMBL/GenBank/DDBJ whole genome shotgun (WGS) entry which is preliminary data.</text>
</comment>
<dbReference type="RefSeq" id="WP_263846044.1">
    <property type="nucleotide sequence ID" value="NZ_JALIEB010000021.1"/>
</dbReference>
<keyword evidence="2" id="KW-0378">Hydrolase</keyword>
<evidence type="ECO:0000313" key="2">
    <source>
        <dbReference type="EMBL" id="MCV3273837.1"/>
    </source>
</evidence>
<keyword evidence="2" id="KW-0540">Nuclease</keyword>
<accession>A0ABT3BJU8</accession>
<gene>
    <name evidence="2" type="ORF">MUB52_20575</name>
</gene>
<organism evidence="2 3">
    <name type="scientific">Roseobacter sinensis</name>
    <dbReference type="NCBI Taxonomy" id="2931391"/>
    <lineage>
        <taxon>Bacteria</taxon>
        <taxon>Pseudomonadati</taxon>
        <taxon>Pseudomonadota</taxon>
        <taxon>Alphaproteobacteria</taxon>
        <taxon>Rhodobacterales</taxon>
        <taxon>Roseobacteraceae</taxon>
        <taxon>Roseobacter</taxon>
    </lineage>
</organism>
<keyword evidence="2" id="KW-0255">Endonuclease</keyword>
<sequence length="333" mass="35976">MTQLFDRLPDVTDSQRAAIFASDRTPEAHAALMRQIPAMTGLEVGGSGPDAPLSGDVTIAAWNLERCLYPEKSAALLQALGAQVALVSEADSGMARTGQRNTVAAMAEALGMHYTYGVEFYEMGLGGPTERNFCKDDFNAQGWHGNGILSAAPFEKLALIRLDRDGHWFTGAAGQTDQPRVGGRMAVAAVLPTEAGPICVVSTHLESNAQAAHRHAEFSRLLADIDTFAPGIPVLIGGDLNTGNHMPPDFDWRRETLFALAEEQGYDWSLTPEGTTTRPSHITPHPTRKMKLDWFCHRGLDGSDGQIVPALAPDDTPLSDHECILGRITVPRR</sequence>
<dbReference type="GO" id="GO:0004519">
    <property type="term" value="F:endonuclease activity"/>
    <property type="evidence" value="ECO:0007669"/>
    <property type="project" value="UniProtKB-KW"/>
</dbReference>
<dbReference type="SUPFAM" id="SSF56219">
    <property type="entry name" value="DNase I-like"/>
    <property type="match status" value="1"/>
</dbReference>
<evidence type="ECO:0000259" key="1">
    <source>
        <dbReference type="Pfam" id="PF03372"/>
    </source>
</evidence>
<feature type="domain" description="Endonuclease/exonuclease/phosphatase" evidence="1">
    <location>
        <begin position="61"/>
        <end position="321"/>
    </location>
</feature>
<reference evidence="2 3" key="1">
    <citation type="submission" date="2022-04" db="EMBL/GenBank/DDBJ databases">
        <title>Roseobacter sp. WL0113 is a bacterium isolated from neritic sediment.</title>
        <authorList>
            <person name="Wang L."/>
            <person name="He W."/>
            <person name="Zhang D.-F."/>
        </authorList>
    </citation>
    <scope>NUCLEOTIDE SEQUENCE [LARGE SCALE GENOMIC DNA]</scope>
    <source>
        <strain evidence="2 3">WL0113</strain>
    </source>
</reference>